<gene>
    <name evidence="3" type="ORF">EQG79_06925</name>
</gene>
<feature type="domain" description="HTH luxR-type" evidence="2">
    <location>
        <begin position="139"/>
        <end position="197"/>
    </location>
</feature>
<dbReference type="PRINTS" id="PR00038">
    <property type="entry name" value="HTHLUXR"/>
</dbReference>
<protein>
    <submittedName>
        <fullName evidence="3">LuxR family transcriptional regulator</fullName>
    </submittedName>
</protein>
<evidence type="ECO:0000256" key="1">
    <source>
        <dbReference type="SAM" id="SignalP"/>
    </source>
</evidence>
<keyword evidence="4" id="KW-1185">Reference proteome</keyword>
<dbReference type="InterPro" id="IPR036388">
    <property type="entry name" value="WH-like_DNA-bd_sf"/>
</dbReference>
<evidence type="ECO:0000313" key="4">
    <source>
        <dbReference type="Proteomes" id="UP000290407"/>
    </source>
</evidence>
<dbReference type="InterPro" id="IPR016032">
    <property type="entry name" value="Sig_transdc_resp-reg_C-effctor"/>
</dbReference>
<dbReference type="Gene3D" id="1.10.10.10">
    <property type="entry name" value="Winged helix-like DNA-binding domain superfamily/Winged helix DNA-binding domain"/>
    <property type="match status" value="1"/>
</dbReference>
<dbReference type="GO" id="GO:0006355">
    <property type="term" value="P:regulation of DNA-templated transcription"/>
    <property type="evidence" value="ECO:0007669"/>
    <property type="project" value="InterPro"/>
</dbReference>
<dbReference type="SUPFAM" id="SSF46894">
    <property type="entry name" value="C-terminal effector domain of the bipartite response regulators"/>
    <property type="match status" value="1"/>
</dbReference>
<dbReference type="InterPro" id="IPR000792">
    <property type="entry name" value="Tscrpt_reg_LuxR_C"/>
</dbReference>
<evidence type="ECO:0000259" key="2">
    <source>
        <dbReference type="SMART" id="SM00421"/>
    </source>
</evidence>
<dbReference type="EMBL" id="SBLB01000001">
    <property type="protein sequence ID" value="RYC71854.1"/>
    <property type="molecule type" value="Genomic_DNA"/>
</dbReference>
<feature type="chain" id="PRO_5020220717" evidence="1">
    <location>
        <begin position="19"/>
        <end position="210"/>
    </location>
</feature>
<name>A0A4Q2UQP0_9BACT</name>
<feature type="signal peptide" evidence="1">
    <location>
        <begin position="1"/>
        <end position="18"/>
    </location>
</feature>
<organism evidence="3 4">
    <name type="scientific">Spirosoma sordidisoli</name>
    <dbReference type="NCBI Taxonomy" id="2502893"/>
    <lineage>
        <taxon>Bacteria</taxon>
        <taxon>Pseudomonadati</taxon>
        <taxon>Bacteroidota</taxon>
        <taxon>Cytophagia</taxon>
        <taxon>Cytophagales</taxon>
        <taxon>Cytophagaceae</taxon>
        <taxon>Spirosoma</taxon>
    </lineage>
</organism>
<keyword evidence="1" id="KW-0732">Signal</keyword>
<dbReference type="AlphaFoldDB" id="A0A4Q2UQP0"/>
<comment type="caution">
    <text evidence="3">The sequence shown here is derived from an EMBL/GenBank/DDBJ whole genome shotgun (WGS) entry which is preliminary data.</text>
</comment>
<evidence type="ECO:0000313" key="3">
    <source>
        <dbReference type="EMBL" id="RYC71854.1"/>
    </source>
</evidence>
<accession>A0A4Q2UQP0</accession>
<dbReference type="GO" id="GO:0003677">
    <property type="term" value="F:DNA binding"/>
    <property type="evidence" value="ECO:0007669"/>
    <property type="project" value="InterPro"/>
</dbReference>
<sequence>MSLIALCSRRLLTLQISAASDAAALIWRTPQTNAVVFRQRVSTEQPRFALITQDYLQDAPLFTDLRAGSPETLLIVCLEISSVMTKPLWKLLDNLEFDVLCTVPELTDCLVTLKAGRFFQSTLLQTAATYSINEPFPGWHSLSPAERRVLRGIAAGQTGPQIADTECLSQKTVNNHKLKISQKLGISGGPGSLTRWVMAHRETLLHLLAD</sequence>
<reference evidence="3 4" key="1">
    <citation type="submission" date="2019-01" db="EMBL/GenBank/DDBJ databases">
        <title>Spirosoma flava sp. nov., a propanil-degrading bacterium isolated from herbicide-contaminated soil.</title>
        <authorList>
            <person name="Zhang L."/>
            <person name="Jiang J.-D."/>
        </authorList>
    </citation>
    <scope>NUCLEOTIDE SEQUENCE [LARGE SCALE GENOMIC DNA]</scope>
    <source>
        <strain evidence="3 4">TY50</strain>
    </source>
</reference>
<dbReference type="CDD" id="cd06170">
    <property type="entry name" value="LuxR_C_like"/>
    <property type="match status" value="1"/>
</dbReference>
<dbReference type="Pfam" id="PF00196">
    <property type="entry name" value="GerE"/>
    <property type="match status" value="1"/>
</dbReference>
<dbReference type="RefSeq" id="WP_077920826.1">
    <property type="nucleotide sequence ID" value="NZ_SBLB01000001.1"/>
</dbReference>
<dbReference type="SMART" id="SM00421">
    <property type="entry name" value="HTH_LUXR"/>
    <property type="match status" value="1"/>
</dbReference>
<dbReference type="Proteomes" id="UP000290407">
    <property type="component" value="Unassembled WGS sequence"/>
</dbReference>
<proteinExistence type="predicted"/>